<dbReference type="EMBL" id="JABBKX010000001">
    <property type="protein sequence ID" value="NMJ39625.1"/>
    <property type="molecule type" value="Genomic_DNA"/>
</dbReference>
<accession>A0A848E8T9</accession>
<sequence>MSPGIAALLLSAGCERRTMLRDWPRADAEVVAVVREHAGKGGPFFDLELRAALPDGR</sequence>
<gene>
    <name evidence="1" type="ORF">GWK16_00115</name>
</gene>
<organism evidence="1 2">
    <name type="scientific">Neoroseomonas marina</name>
    <dbReference type="NCBI Taxonomy" id="1232220"/>
    <lineage>
        <taxon>Bacteria</taxon>
        <taxon>Pseudomonadati</taxon>
        <taxon>Pseudomonadota</taxon>
        <taxon>Alphaproteobacteria</taxon>
        <taxon>Acetobacterales</taxon>
        <taxon>Acetobacteraceae</taxon>
        <taxon>Neoroseomonas</taxon>
    </lineage>
</organism>
<evidence type="ECO:0000313" key="1">
    <source>
        <dbReference type="EMBL" id="NMJ39625.1"/>
    </source>
</evidence>
<name>A0A848E8T9_9PROT</name>
<protein>
    <submittedName>
        <fullName evidence="1">Uncharacterized protein</fullName>
    </submittedName>
</protein>
<dbReference type="AlphaFoldDB" id="A0A848E8T9"/>
<comment type="caution">
    <text evidence="1">The sequence shown here is derived from an EMBL/GenBank/DDBJ whole genome shotgun (WGS) entry which is preliminary data.</text>
</comment>
<dbReference type="Proteomes" id="UP000548582">
    <property type="component" value="Unassembled WGS sequence"/>
</dbReference>
<proteinExistence type="predicted"/>
<reference evidence="1 2" key="1">
    <citation type="submission" date="2020-03" db="EMBL/GenBank/DDBJ databases">
        <authorList>
            <person name="Sun Q."/>
        </authorList>
    </citation>
    <scope>NUCLEOTIDE SEQUENCE [LARGE SCALE GENOMIC DNA]</scope>
    <source>
        <strain evidence="1 2">JC162</strain>
    </source>
</reference>
<dbReference type="RefSeq" id="WP_170051956.1">
    <property type="nucleotide sequence ID" value="NZ_JABBKX010000001.1"/>
</dbReference>
<evidence type="ECO:0000313" key="2">
    <source>
        <dbReference type="Proteomes" id="UP000548582"/>
    </source>
</evidence>
<keyword evidence="2" id="KW-1185">Reference proteome</keyword>